<dbReference type="GO" id="GO:0006437">
    <property type="term" value="P:tyrosyl-tRNA aminoacylation"/>
    <property type="evidence" value="ECO:0007669"/>
    <property type="project" value="InterPro"/>
</dbReference>
<dbReference type="InterPro" id="IPR002305">
    <property type="entry name" value="aa-tRNA-synth_Ic"/>
</dbReference>
<dbReference type="Proteomes" id="UP000504606">
    <property type="component" value="Unplaced"/>
</dbReference>
<proteinExistence type="inferred from homology"/>
<evidence type="ECO:0000256" key="5">
    <source>
        <dbReference type="ARBA" id="ARBA00022884"/>
    </source>
</evidence>
<dbReference type="CTD" id="37965"/>
<evidence type="ECO:0000256" key="4">
    <source>
        <dbReference type="ARBA" id="ARBA00022840"/>
    </source>
</evidence>
<dbReference type="HAMAP" id="MF_02006">
    <property type="entry name" value="Tyr_tRNA_synth_type1"/>
    <property type="match status" value="1"/>
</dbReference>
<dbReference type="CDD" id="cd00165">
    <property type="entry name" value="S4"/>
    <property type="match status" value="1"/>
</dbReference>
<dbReference type="GO" id="GO:0005739">
    <property type="term" value="C:mitochondrion"/>
    <property type="evidence" value="ECO:0007669"/>
    <property type="project" value="TreeGrafter"/>
</dbReference>
<keyword evidence="6 10" id="KW-0648">Protein biosynthesis</keyword>
<accession>A0A6J1SSU5</accession>
<dbReference type="Gene3D" id="3.40.50.620">
    <property type="entry name" value="HUPs"/>
    <property type="match status" value="1"/>
</dbReference>
<evidence type="ECO:0000256" key="3">
    <source>
        <dbReference type="ARBA" id="ARBA00022741"/>
    </source>
</evidence>
<dbReference type="CDD" id="cd00805">
    <property type="entry name" value="TyrRS_core"/>
    <property type="match status" value="1"/>
</dbReference>
<gene>
    <name evidence="13" type="primary">LOC113210519</name>
</gene>
<dbReference type="Pfam" id="PF00579">
    <property type="entry name" value="tRNA-synt_1b"/>
    <property type="match status" value="1"/>
</dbReference>
<dbReference type="GeneID" id="113210519"/>
<dbReference type="InterPro" id="IPR024088">
    <property type="entry name" value="Tyr-tRNA-ligase_bac-type"/>
</dbReference>
<dbReference type="InterPro" id="IPR002307">
    <property type="entry name" value="Tyr-tRNA-ligase"/>
</dbReference>
<dbReference type="EC" id="6.1.1.1" evidence="1 10"/>
<dbReference type="AlphaFoldDB" id="A0A6J1SSU5"/>
<keyword evidence="3 10" id="KW-0547">Nucleotide-binding</keyword>
<keyword evidence="2 10" id="KW-0436">Ligase</keyword>
<dbReference type="FunFam" id="3.40.50.620:FF:000107">
    <property type="entry name" value="Tyrosine--tRNA ligase"/>
    <property type="match status" value="1"/>
</dbReference>
<dbReference type="GO" id="GO:0004831">
    <property type="term" value="F:tyrosine-tRNA ligase activity"/>
    <property type="evidence" value="ECO:0007669"/>
    <property type="project" value="UniProtKB-EC"/>
</dbReference>
<keyword evidence="7 10" id="KW-0030">Aminoacyl-tRNA synthetase</keyword>
<dbReference type="InterPro" id="IPR054608">
    <property type="entry name" value="SYY-like_C"/>
</dbReference>
<dbReference type="Gene3D" id="1.10.240.10">
    <property type="entry name" value="Tyrosyl-Transfer RNA Synthetase"/>
    <property type="match status" value="1"/>
</dbReference>
<dbReference type="OrthoDB" id="337870at2759"/>
<dbReference type="SUPFAM" id="SSF55174">
    <property type="entry name" value="Alpha-L RNA-binding motif"/>
    <property type="match status" value="1"/>
</dbReference>
<evidence type="ECO:0000313" key="13">
    <source>
        <dbReference type="RefSeq" id="XP_026284349.1"/>
    </source>
</evidence>
<evidence type="ECO:0000256" key="9">
    <source>
        <dbReference type="ARBA" id="ARBA00048248"/>
    </source>
</evidence>
<dbReference type="GO" id="GO:0005829">
    <property type="term" value="C:cytosol"/>
    <property type="evidence" value="ECO:0007669"/>
    <property type="project" value="TreeGrafter"/>
</dbReference>
<dbReference type="InterPro" id="IPR024107">
    <property type="entry name" value="Tyr-tRNA-ligase_bac_1"/>
</dbReference>
<name>A0A6J1SSU5_FRAOC</name>
<dbReference type="InterPro" id="IPR001412">
    <property type="entry name" value="aa-tRNA-synth_I_CS"/>
</dbReference>
<dbReference type="GO" id="GO:0005524">
    <property type="term" value="F:ATP binding"/>
    <property type="evidence" value="ECO:0007669"/>
    <property type="project" value="UniProtKB-KW"/>
</dbReference>
<dbReference type="NCBIfam" id="TIGR00234">
    <property type="entry name" value="tyrS"/>
    <property type="match status" value="1"/>
</dbReference>
<evidence type="ECO:0000256" key="6">
    <source>
        <dbReference type="ARBA" id="ARBA00022917"/>
    </source>
</evidence>
<organism evidence="12 13">
    <name type="scientific">Frankliniella occidentalis</name>
    <name type="common">Western flower thrips</name>
    <name type="synonym">Euthrips occidentalis</name>
    <dbReference type="NCBI Taxonomy" id="133901"/>
    <lineage>
        <taxon>Eukaryota</taxon>
        <taxon>Metazoa</taxon>
        <taxon>Ecdysozoa</taxon>
        <taxon>Arthropoda</taxon>
        <taxon>Hexapoda</taxon>
        <taxon>Insecta</taxon>
        <taxon>Pterygota</taxon>
        <taxon>Neoptera</taxon>
        <taxon>Paraneoptera</taxon>
        <taxon>Thysanoptera</taxon>
        <taxon>Terebrantia</taxon>
        <taxon>Thripoidea</taxon>
        <taxon>Thripidae</taxon>
        <taxon>Frankliniella</taxon>
    </lineage>
</organism>
<dbReference type="PANTHER" id="PTHR11766:SF0">
    <property type="entry name" value="TYROSINE--TRNA LIGASE, MITOCHONDRIAL"/>
    <property type="match status" value="1"/>
</dbReference>
<dbReference type="PRINTS" id="PR01040">
    <property type="entry name" value="TRNASYNTHTYR"/>
</dbReference>
<keyword evidence="12" id="KW-1185">Reference proteome</keyword>
<dbReference type="PROSITE" id="PS00178">
    <property type="entry name" value="AA_TRNA_LIGASE_I"/>
    <property type="match status" value="1"/>
</dbReference>
<sequence length="457" mass="51271">MKRIFESSRPIARLVCRRWKSSSSKSVLNLHERGMYKDIFPGKAATEIDNLLKSSSQCVYAGFDPTADSLHVGNLLVLVNLLHWQASGHQVIALIGGATGHIGDPSERNTERPLISSQNVFKNADGIKKNIECVFENYRKHFSNGAELHPVKIVNNYDWYKQMNAVEFVGYVGRHFRMGTMLGRESVSQRLSSESGMSFTEFTYQIFQAYDWLHLFRTNNCKFQIGGSDQMGNIVSGHDLISRVEDKSVYGITLPLIKSESGDKFGKSAGNAIWLSASKTSSYDLYQFFVRTPDADVEQLLKLFTFHNLGFIKDIMKKHKDDPSKWTAQKVLAQDVTTLVHGEEGLRIAQLSSTILHGSDIAALSSLTDNETRQIFMGTPVKELMLTQGMTFLDVSRKAGCFPSDSDARRIISAGGFSVNYQKLSNPDEIFSVGHILPSKYSVLRVGKKNFFLVHWI</sequence>
<dbReference type="InterPro" id="IPR036986">
    <property type="entry name" value="S4_RNA-bd_sf"/>
</dbReference>
<comment type="catalytic activity">
    <reaction evidence="9 10">
        <text>tRNA(Tyr) + L-tyrosine + ATP = L-tyrosyl-tRNA(Tyr) + AMP + diphosphate + H(+)</text>
        <dbReference type="Rhea" id="RHEA:10220"/>
        <dbReference type="Rhea" id="RHEA-COMP:9706"/>
        <dbReference type="Rhea" id="RHEA-COMP:9707"/>
        <dbReference type="ChEBI" id="CHEBI:15378"/>
        <dbReference type="ChEBI" id="CHEBI:30616"/>
        <dbReference type="ChEBI" id="CHEBI:33019"/>
        <dbReference type="ChEBI" id="CHEBI:58315"/>
        <dbReference type="ChEBI" id="CHEBI:78442"/>
        <dbReference type="ChEBI" id="CHEBI:78536"/>
        <dbReference type="ChEBI" id="CHEBI:456215"/>
        <dbReference type="EC" id="6.1.1.1"/>
    </reaction>
</comment>
<evidence type="ECO:0000256" key="2">
    <source>
        <dbReference type="ARBA" id="ARBA00022598"/>
    </source>
</evidence>
<dbReference type="PANTHER" id="PTHR11766">
    <property type="entry name" value="TYROSYL-TRNA SYNTHETASE"/>
    <property type="match status" value="1"/>
</dbReference>
<evidence type="ECO:0000256" key="10">
    <source>
        <dbReference type="RuleBase" id="RU361234"/>
    </source>
</evidence>
<evidence type="ECO:0000256" key="7">
    <source>
        <dbReference type="ARBA" id="ARBA00023146"/>
    </source>
</evidence>
<comment type="similarity">
    <text evidence="10">Belongs to the class-I aminoacyl-tRNA synthetase family.</text>
</comment>
<keyword evidence="4 10" id="KW-0067">ATP-binding</keyword>
<feature type="domain" description="Tyrosine--tRNA ligase SYY-like C-terminal" evidence="11">
    <location>
        <begin position="373"/>
        <end position="454"/>
    </location>
</feature>
<evidence type="ECO:0000256" key="8">
    <source>
        <dbReference type="ARBA" id="ARBA00033323"/>
    </source>
</evidence>
<evidence type="ECO:0000313" key="12">
    <source>
        <dbReference type="Proteomes" id="UP000504606"/>
    </source>
</evidence>
<protein>
    <recommendedName>
        <fullName evidence="1 10">Tyrosine--tRNA ligase</fullName>
        <ecNumber evidence="1 10">6.1.1.1</ecNumber>
    </recommendedName>
    <alternativeName>
        <fullName evidence="8 10">Tyrosyl-tRNA synthetase</fullName>
    </alternativeName>
</protein>
<dbReference type="SUPFAM" id="SSF52374">
    <property type="entry name" value="Nucleotidylyl transferase"/>
    <property type="match status" value="1"/>
</dbReference>
<dbReference type="GO" id="GO:0003723">
    <property type="term" value="F:RNA binding"/>
    <property type="evidence" value="ECO:0007669"/>
    <property type="project" value="UniProtKB-KW"/>
</dbReference>
<dbReference type="RefSeq" id="XP_026284349.1">
    <property type="nucleotide sequence ID" value="XM_026428564.2"/>
</dbReference>
<dbReference type="KEGG" id="foc:113210519"/>
<dbReference type="Gene3D" id="3.10.290.10">
    <property type="entry name" value="RNA-binding S4 domain"/>
    <property type="match status" value="1"/>
</dbReference>
<evidence type="ECO:0000256" key="1">
    <source>
        <dbReference type="ARBA" id="ARBA00013160"/>
    </source>
</evidence>
<dbReference type="InterPro" id="IPR014729">
    <property type="entry name" value="Rossmann-like_a/b/a_fold"/>
</dbReference>
<reference evidence="13" key="1">
    <citation type="submission" date="2025-08" db="UniProtKB">
        <authorList>
            <consortium name="RefSeq"/>
        </authorList>
    </citation>
    <scope>IDENTIFICATION</scope>
    <source>
        <tissue evidence="13">Whole organism</tissue>
    </source>
</reference>
<keyword evidence="5" id="KW-0694">RNA-binding</keyword>
<dbReference type="Pfam" id="PF22421">
    <property type="entry name" value="SYY_C-terminal"/>
    <property type="match status" value="1"/>
</dbReference>
<evidence type="ECO:0000259" key="11">
    <source>
        <dbReference type="Pfam" id="PF22421"/>
    </source>
</evidence>
<dbReference type="FunFam" id="1.10.240.10:FF:000001">
    <property type="entry name" value="Tyrosine--tRNA ligase"/>
    <property type="match status" value="1"/>
</dbReference>